<geneLocation type="plasmid" evidence="2 3">
    <name>pOC5aB</name>
</geneLocation>
<reference evidence="2" key="1">
    <citation type="submission" date="2020-07" db="EMBL/GenBank/DDBJ databases">
        <title>Genome Sequences for Panteoa spp. that cause Center Rot in Onions.</title>
        <authorList>
            <person name="Asselin J.A."/>
            <person name="Helmann T."/>
            <person name="Beer S."/>
            <person name="Stodghill P."/>
        </authorList>
    </citation>
    <scope>NUCLEOTIDE SEQUENCE</scope>
    <source>
        <strain evidence="2">OC5a</strain>
        <plasmid evidence="2">pOC5aB</plasmid>
    </source>
</reference>
<protein>
    <submittedName>
        <fullName evidence="2">Uncharacterized protein</fullName>
    </submittedName>
</protein>
<sequence length="142" mass="16446">MNHLWKKRHPVHIETWGVWSVTAALTLICMADSYSSQLRPLLLTADMAGLILSCGLWLRWRRKPQSWCGLIAAELASYPPADHDAFARLQQNVRQEGHLDQDALDSWIRRELRALTRQDFGFTSRNTNQETEAQHHDFAQRP</sequence>
<proteinExistence type="predicted"/>
<dbReference type="AlphaFoldDB" id="A0A8A4K8U0"/>
<accession>A0A8A4K8U0</accession>
<feature type="region of interest" description="Disordered" evidence="1">
    <location>
        <begin position="123"/>
        <end position="142"/>
    </location>
</feature>
<evidence type="ECO:0000313" key="3">
    <source>
        <dbReference type="Proteomes" id="UP000663901"/>
    </source>
</evidence>
<dbReference type="Proteomes" id="UP000663901">
    <property type="component" value="Plasmid pOC5aB"/>
</dbReference>
<keyword evidence="2" id="KW-0614">Plasmid</keyword>
<feature type="compositionally biased region" description="Basic and acidic residues" evidence="1">
    <location>
        <begin position="132"/>
        <end position="142"/>
    </location>
</feature>
<evidence type="ECO:0000313" key="2">
    <source>
        <dbReference type="EMBL" id="QTC48535.1"/>
    </source>
</evidence>
<dbReference type="EMBL" id="CP059085">
    <property type="protein sequence ID" value="QTC48535.1"/>
    <property type="molecule type" value="Genomic_DNA"/>
</dbReference>
<evidence type="ECO:0000256" key="1">
    <source>
        <dbReference type="SAM" id="MobiDB-lite"/>
    </source>
</evidence>
<organism evidence="2 3">
    <name type="scientific">Pantoea ananas</name>
    <name type="common">Erwinia uredovora</name>
    <dbReference type="NCBI Taxonomy" id="553"/>
    <lineage>
        <taxon>Bacteria</taxon>
        <taxon>Pseudomonadati</taxon>
        <taxon>Pseudomonadota</taxon>
        <taxon>Gammaproteobacteria</taxon>
        <taxon>Enterobacterales</taxon>
        <taxon>Erwiniaceae</taxon>
        <taxon>Pantoea</taxon>
    </lineage>
</organism>
<name>A0A8A4K8U0_PANAN</name>
<gene>
    <name evidence="2" type="ORF">H0Z12_22115</name>
</gene>